<feature type="non-terminal residue" evidence="1">
    <location>
        <position position="1"/>
    </location>
</feature>
<sequence>NTFPYVCRKCCGRPRGKPTQRVRNRICNDLLTFLGHPLKSESRSRCSTGDCFSWVSTGFFSGSTVHVEVNFPVFSLMLCVGSAAVVQIRPLNRAESAVFCWAGCLLFAIEWEAAQARVEKFIWPFIPNDCVFFPSLILVHALCIKVKVDTFIIAVFQSSFLAVLSASTCASLNEHFKLY</sequence>
<evidence type="ECO:0000313" key="2">
    <source>
        <dbReference type="Proteomes" id="UP000028840"/>
    </source>
</evidence>
<dbReference type="Proteomes" id="UP000028840">
    <property type="component" value="Unassembled WGS sequence"/>
</dbReference>
<organism evidence="1 2">
    <name type="scientific">Toxoplasma gondii VAND</name>
    <dbReference type="NCBI Taxonomy" id="933077"/>
    <lineage>
        <taxon>Eukaryota</taxon>
        <taxon>Sar</taxon>
        <taxon>Alveolata</taxon>
        <taxon>Apicomplexa</taxon>
        <taxon>Conoidasida</taxon>
        <taxon>Coccidia</taxon>
        <taxon>Eucoccidiorida</taxon>
        <taxon>Eimeriorina</taxon>
        <taxon>Sarcocystidae</taxon>
        <taxon>Toxoplasma</taxon>
    </lineage>
</organism>
<reference evidence="1 2" key="2">
    <citation type="journal article" date="2015" name="Eukaryot. Cell">
        <title>Genetic mapping reveals that sinefungin resistance in Toxoplasma gondii is controlled by a putative amino acid transporter locus that can be used as a negative selectable marker.</title>
        <authorList>
            <person name="Behnke M.S."/>
            <person name="Khan A."/>
            <person name="Sibley L.D."/>
        </authorList>
    </citation>
    <scope>NUCLEOTIDE SEQUENCE [LARGE SCALE GENOMIC DNA]</scope>
    <source>
        <strain evidence="1 2">VAND</strain>
    </source>
</reference>
<reference evidence="1 2" key="1">
    <citation type="submission" date="2014-08" db="EMBL/GenBank/DDBJ databases">
        <authorList>
            <person name="Sibley D."/>
            <person name="Venepally P."/>
            <person name="Karamycheva S."/>
            <person name="Hadjithomas M."/>
            <person name="Khan A."/>
            <person name="Brunk B."/>
            <person name="Roos D."/>
            <person name="Caler E."/>
            <person name="Lorenzi H."/>
        </authorList>
    </citation>
    <scope>NUCLEOTIDE SEQUENCE [LARGE SCALE GENOMIC DNA]</scope>
    <source>
        <strain evidence="1 2">VAND</strain>
    </source>
</reference>
<comment type="caution">
    <text evidence="1">The sequence shown here is derived from an EMBL/GenBank/DDBJ whole genome shotgun (WGS) entry which is preliminary data.</text>
</comment>
<dbReference type="AlphaFoldDB" id="A0A086QEH6"/>
<name>A0A086QEH6_TOXGO</name>
<accession>A0A086QEH6</accession>
<protein>
    <submittedName>
        <fullName evidence="1">LNS2 (Lipin/Ned1/Smp2) protein</fullName>
    </submittedName>
</protein>
<dbReference type="VEuPathDB" id="ToxoDB:TGVAND_230690"/>
<evidence type="ECO:0000313" key="1">
    <source>
        <dbReference type="EMBL" id="KFH11008.1"/>
    </source>
</evidence>
<gene>
    <name evidence="1" type="ORF">TGVAND_230690</name>
</gene>
<proteinExistence type="predicted"/>
<dbReference type="EMBL" id="AEYJ02000330">
    <property type="protein sequence ID" value="KFH11008.1"/>
    <property type="molecule type" value="Genomic_DNA"/>
</dbReference>